<dbReference type="AlphaFoldDB" id="A0AAV9IR66"/>
<keyword evidence="5 8" id="KW-0067">ATP-binding</keyword>
<dbReference type="PANTHER" id="PTHR11353">
    <property type="entry name" value="CHAPERONIN"/>
    <property type="match status" value="1"/>
</dbReference>
<protein>
    <recommendedName>
        <fullName evidence="7">CCT-theta</fullName>
    </recommendedName>
</protein>
<keyword evidence="4 8" id="KW-0547">Nucleotide-binding</keyword>
<dbReference type="InterPro" id="IPR027409">
    <property type="entry name" value="GroEL-like_apical_dom_sf"/>
</dbReference>
<dbReference type="InterPro" id="IPR012721">
    <property type="entry name" value="Chap_CCT_theta"/>
</dbReference>
<dbReference type="InterPro" id="IPR027413">
    <property type="entry name" value="GROEL-like_equatorial_sf"/>
</dbReference>
<evidence type="ECO:0000256" key="7">
    <source>
        <dbReference type="ARBA" id="ARBA00029602"/>
    </source>
</evidence>
<dbReference type="InterPro" id="IPR027410">
    <property type="entry name" value="TCP-1-like_intermed_sf"/>
</dbReference>
<comment type="caution">
    <text evidence="9">The sequence shown here is derived from an EMBL/GenBank/DDBJ whole genome shotgun (WGS) entry which is preliminary data.</text>
</comment>
<dbReference type="InterPro" id="IPR017998">
    <property type="entry name" value="Chaperone_TCP-1"/>
</dbReference>
<proteinExistence type="inferred from homology"/>
<evidence type="ECO:0000313" key="10">
    <source>
        <dbReference type="Proteomes" id="UP001301350"/>
    </source>
</evidence>
<organism evidence="9 10">
    <name type="scientific">Cyanidium caldarium</name>
    <name type="common">Red alga</name>
    <dbReference type="NCBI Taxonomy" id="2771"/>
    <lineage>
        <taxon>Eukaryota</taxon>
        <taxon>Rhodophyta</taxon>
        <taxon>Bangiophyceae</taxon>
        <taxon>Cyanidiales</taxon>
        <taxon>Cyanidiaceae</taxon>
        <taxon>Cyanidium</taxon>
    </lineage>
</organism>
<dbReference type="EMBL" id="JANCYW010000002">
    <property type="protein sequence ID" value="KAK4534518.1"/>
    <property type="molecule type" value="Genomic_DNA"/>
</dbReference>
<evidence type="ECO:0000256" key="6">
    <source>
        <dbReference type="ARBA" id="ARBA00023186"/>
    </source>
</evidence>
<gene>
    <name evidence="9" type="ORF">CDCA_CDCA02G0543</name>
</gene>
<comment type="subcellular location">
    <subcellularLocation>
        <location evidence="1">Cytoplasm</location>
    </subcellularLocation>
</comment>
<dbReference type="GO" id="GO:0051082">
    <property type="term" value="F:unfolded protein binding"/>
    <property type="evidence" value="ECO:0007669"/>
    <property type="project" value="InterPro"/>
</dbReference>
<dbReference type="PROSITE" id="PS00750">
    <property type="entry name" value="TCP1_1"/>
    <property type="match status" value="1"/>
</dbReference>
<evidence type="ECO:0000256" key="3">
    <source>
        <dbReference type="ARBA" id="ARBA00022490"/>
    </source>
</evidence>
<dbReference type="InterPro" id="IPR002423">
    <property type="entry name" value="Cpn60/GroEL/TCP-1"/>
</dbReference>
<evidence type="ECO:0000256" key="8">
    <source>
        <dbReference type="RuleBase" id="RU004187"/>
    </source>
</evidence>
<dbReference type="CDD" id="cd03341">
    <property type="entry name" value="TCP1_theta"/>
    <property type="match status" value="1"/>
</dbReference>
<dbReference type="GO" id="GO:0005524">
    <property type="term" value="F:ATP binding"/>
    <property type="evidence" value="ECO:0007669"/>
    <property type="project" value="UniProtKB-KW"/>
</dbReference>
<dbReference type="Gene3D" id="3.30.260.10">
    <property type="entry name" value="TCP-1-like chaperonin intermediate domain"/>
    <property type="match status" value="1"/>
</dbReference>
<dbReference type="SUPFAM" id="SSF52029">
    <property type="entry name" value="GroEL apical domain-like"/>
    <property type="match status" value="1"/>
</dbReference>
<sequence>MSTASFIRPGVSGLLREGAQHLYGLHEAVLKNVEACKMLAGIVRSSFGPDGCNKLISNRLGKLFITSDAATIVHELEVVHPAAKMVVMAAQAQEREAGDGTGLVMVLAGELLALAVALLHEGLHPSEIVTGYKRAAQEALQALDALECWRVEDVRDEAQVARALRASLASKQLGMEERLAALVAAACNYVLPSSFDGKTLDDMPLVELGDASVDADGAGDDGTGWRARVQRFNVDSVRVAKVLGGSLADSTVLRGAVLVRDVEGTVRQVRPARVAVYSGDLDTSPMETKGTVLLHSAQELQNYTKSEEALIAERVQKLAAAGVNVVVSGGKFGEVALHFLEQHRIMAIRCPSKFDLRRVARTTGAVAMVAFGDRPPTADEIGACDAVQVEEMGATKLVVLRQESDATRIATVVLRGSNENLLDDVERAIDDAVRTFKVVATRDARLVAGGGAAEMELARRLEQLADQTVGLEQHAMRQYAEALKVVPRTLAENAGRNPLEFVTRLYAAHVGGHTHAGLAVEADDEAAESAPPALAPGIVDAREAGVLDSLCVKYSALKLATDAAVTVLQVDALIMSKATAAAGGGGRAEGGA</sequence>
<keyword evidence="10" id="KW-1185">Reference proteome</keyword>
<dbReference type="GO" id="GO:0005737">
    <property type="term" value="C:cytoplasm"/>
    <property type="evidence" value="ECO:0007669"/>
    <property type="project" value="UniProtKB-SubCell"/>
</dbReference>
<dbReference type="GO" id="GO:0140662">
    <property type="term" value="F:ATP-dependent protein folding chaperone"/>
    <property type="evidence" value="ECO:0007669"/>
    <property type="project" value="InterPro"/>
</dbReference>
<accession>A0AAV9IR66</accession>
<evidence type="ECO:0000256" key="1">
    <source>
        <dbReference type="ARBA" id="ARBA00004496"/>
    </source>
</evidence>
<dbReference type="PRINTS" id="PR00304">
    <property type="entry name" value="TCOMPLEXTCP1"/>
</dbReference>
<dbReference type="SUPFAM" id="SSF54849">
    <property type="entry name" value="GroEL-intermediate domain like"/>
    <property type="match status" value="1"/>
</dbReference>
<keyword evidence="3" id="KW-0963">Cytoplasm</keyword>
<dbReference type="SUPFAM" id="SSF48592">
    <property type="entry name" value="GroEL equatorial domain-like"/>
    <property type="match status" value="1"/>
</dbReference>
<dbReference type="Gene3D" id="3.50.7.10">
    <property type="entry name" value="GroEL"/>
    <property type="match status" value="1"/>
</dbReference>
<reference evidence="9 10" key="1">
    <citation type="submission" date="2022-07" db="EMBL/GenBank/DDBJ databases">
        <title>Genome-wide signatures of adaptation to extreme environments.</title>
        <authorList>
            <person name="Cho C.H."/>
            <person name="Yoon H.S."/>
        </authorList>
    </citation>
    <scope>NUCLEOTIDE SEQUENCE [LARGE SCALE GENOMIC DNA]</scope>
    <source>
        <strain evidence="9 10">DBV 063 E5</strain>
    </source>
</reference>
<dbReference type="InterPro" id="IPR002194">
    <property type="entry name" value="Chaperonin_TCP-1_CS"/>
</dbReference>
<dbReference type="FunFam" id="3.50.7.10:FF:000008">
    <property type="entry name" value="T-complex protein 1 subunit theta"/>
    <property type="match status" value="1"/>
</dbReference>
<dbReference type="PROSITE" id="PS00995">
    <property type="entry name" value="TCP1_3"/>
    <property type="match status" value="1"/>
</dbReference>
<name>A0AAV9IR66_CYACA</name>
<dbReference type="Gene3D" id="1.10.560.10">
    <property type="entry name" value="GroEL-like equatorial domain"/>
    <property type="match status" value="1"/>
</dbReference>
<evidence type="ECO:0000256" key="2">
    <source>
        <dbReference type="ARBA" id="ARBA00008020"/>
    </source>
</evidence>
<dbReference type="GO" id="GO:0016887">
    <property type="term" value="F:ATP hydrolysis activity"/>
    <property type="evidence" value="ECO:0007669"/>
    <property type="project" value="InterPro"/>
</dbReference>
<keyword evidence="6 8" id="KW-0143">Chaperone</keyword>
<evidence type="ECO:0000256" key="5">
    <source>
        <dbReference type="ARBA" id="ARBA00022840"/>
    </source>
</evidence>
<dbReference type="Proteomes" id="UP001301350">
    <property type="component" value="Unassembled WGS sequence"/>
</dbReference>
<comment type="similarity">
    <text evidence="2 8">Belongs to the TCP-1 chaperonin family.</text>
</comment>
<evidence type="ECO:0000313" key="9">
    <source>
        <dbReference type="EMBL" id="KAK4534518.1"/>
    </source>
</evidence>
<evidence type="ECO:0000256" key="4">
    <source>
        <dbReference type="ARBA" id="ARBA00022741"/>
    </source>
</evidence>
<dbReference type="Pfam" id="PF00118">
    <property type="entry name" value="Cpn60_TCP1"/>
    <property type="match status" value="2"/>
</dbReference>